<reference evidence="3 4" key="1">
    <citation type="journal article" date="2020" name="Elife">
        <title>Loss of centromere function drives karyotype evolution in closely related Malassezia species.</title>
        <authorList>
            <person name="Sankaranarayanan S.R."/>
            <person name="Ianiri G."/>
            <person name="Coelho M.A."/>
            <person name="Reza M.H."/>
            <person name="Thimmappa B.C."/>
            <person name="Ganguly P."/>
            <person name="Vadnala R.N."/>
            <person name="Sun S."/>
            <person name="Siddharthan R."/>
            <person name="Tellgren-Roth C."/>
            <person name="Dawson T.L."/>
            <person name="Heitman J."/>
            <person name="Sanyal K."/>
        </authorList>
    </citation>
    <scope>NUCLEOTIDE SEQUENCE [LARGE SCALE GENOMIC DNA]</scope>
    <source>
        <strain evidence="3">CBS14141</strain>
    </source>
</reference>
<keyword evidence="2" id="KW-0812">Transmembrane</keyword>
<evidence type="ECO:0000313" key="3">
    <source>
        <dbReference type="EMBL" id="WFD49245.1"/>
    </source>
</evidence>
<keyword evidence="2" id="KW-1133">Transmembrane helix</keyword>
<dbReference type="Proteomes" id="UP000818624">
    <property type="component" value="Chromosome 4"/>
</dbReference>
<sequence>MCGVQFSPCPFRLGRNLLGPALLSTPGRPHRFASPLRSCVHHYSFPPLFLTPNDTPMEHKRVLVRRAARASCRSEDIYVAPKAASSINSGSTTLQWNTKCVTSGNVDIYLYAQQQQAAVRPIHAWLGLPAGQGSANVQLLPEWWNGTSKLPMNLQIVPSGGQAWETQYPMSKSFTVLSASGLPSGTENVTSPHVTDYSGSGQIGTGPLAAAIVVPIVVVLALFGATFVWLHKRKLKRHEQKVRTLASSQYSGSGTPAMSQAPSVPPMSVYNAYPYAPEPSQEPEYMQDQDMTVAAPAIPERVLELVPEKEANSSIGDLTGSQTADDSLTMNNSDHEEELDSMRNTSPSRLHYAGFTRPRRMADPDSLYDRPYGEPTAPSRRTAREDNFVSKRQPRGRRSRLSVLDVAVQPVTREARAGHPRVYEMEDAPEPRQAGAATPAIPAQYLNGPEREPFTLVDDSSQRRVLSNQLGSHSAAEKVSAYLSQLPSFDQSSFADDDAPAEQGTEAAGGAGRISRRPSNASSMHTSQSRPMSMEGTMFHDAFVDAED</sequence>
<accession>A0ABY8EX93</accession>
<feature type="region of interest" description="Disordered" evidence="1">
    <location>
        <begin position="310"/>
        <end position="402"/>
    </location>
</feature>
<feature type="compositionally biased region" description="Basic and acidic residues" evidence="1">
    <location>
        <begin position="360"/>
        <end position="372"/>
    </location>
</feature>
<keyword evidence="4" id="KW-1185">Reference proteome</keyword>
<protein>
    <submittedName>
        <fullName evidence="3">Uncharacterized protein</fullName>
    </submittedName>
</protein>
<dbReference type="EMBL" id="CP046237">
    <property type="protein sequence ID" value="WFD49245.1"/>
    <property type="molecule type" value="Genomic_DNA"/>
</dbReference>
<feature type="compositionally biased region" description="Polar residues" evidence="1">
    <location>
        <begin position="312"/>
        <end position="332"/>
    </location>
</feature>
<evidence type="ECO:0000256" key="1">
    <source>
        <dbReference type="SAM" id="MobiDB-lite"/>
    </source>
</evidence>
<feature type="compositionally biased region" description="Polar residues" evidence="1">
    <location>
        <begin position="517"/>
        <end position="531"/>
    </location>
</feature>
<organism evidence="3 4">
    <name type="scientific">Malassezia furfur</name>
    <name type="common">Pityriasis versicolor infection agent</name>
    <name type="synonym">Pityrosporum furfur</name>
    <dbReference type="NCBI Taxonomy" id="55194"/>
    <lineage>
        <taxon>Eukaryota</taxon>
        <taxon>Fungi</taxon>
        <taxon>Dikarya</taxon>
        <taxon>Basidiomycota</taxon>
        <taxon>Ustilaginomycotina</taxon>
        <taxon>Malasseziomycetes</taxon>
        <taxon>Malasseziales</taxon>
        <taxon>Malasseziaceae</taxon>
        <taxon>Malassezia</taxon>
    </lineage>
</organism>
<evidence type="ECO:0000256" key="2">
    <source>
        <dbReference type="SAM" id="Phobius"/>
    </source>
</evidence>
<proteinExistence type="predicted"/>
<name>A0ABY8EX93_MALFU</name>
<evidence type="ECO:0000313" key="4">
    <source>
        <dbReference type="Proteomes" id="UP000818624"/>
    </source>
</evidence>
<keyword evidence="2" id="KW-0472">Membrane</keyword>
<feature type="region of interest" description="Disordered" evidence="1">
    <location>
        <begin position="491"/>
        <end position="548"/>
    </location>
</feature>
<gene>
    <name evidence="3" type="ORF">GLX27_003925</name>
</gene>
<feature type="transmembrane region" description="Helical" evidence="2">
    <location>
        <begin position="208"/>
        <end position="230"/>
    </location>
</feature>